<name>A0A6C0LGQ0_9ZZZZ</name>
<evidence type="ECO:0000313" key="1">
    <source>
        <dbReference type="EMBL" id="QHU28871.1"/>
    </source>
</evidence>
<sequence length="32" mass="3808">MLKIELTNFNKNLNYYSSSYLSLNKNIINIKN</sequence>
<accession>A0A6C0LGQ0</accession>
<protein>
    <submittedName>
        <fullName evidence="1">Uncharacterized protein</fullName>
    </submittedName>
</protein>
<reference evidence="1" key="1">
    <citation type="journal article" date="2020" name="Nature">
        <title>Giant virus diversity and host interactions through global metagenomics.</title>
        <authorList>
            <person name="Schulz F."/>
            <person name="Roux S."/>
            <person name="Paez-Espino D."/>
            <person name="Jungbluth S."/>
            <person name="Walsh D.A."/>
            <person name="Denef V.J."/>
            <person name="McMahon K.D."/>
            <person name="Konstantinidis K.T."/>
            <person name="Eloe-Fadrosh E.A."/>
            <person name="Kyrpides N.C."/>
            <person name="Woyke T."/>
        </authorList>
    </citation>
    <scope>NUCLEOTIDE SEQUENCE</scope>
    <source>
        <strain evidence="1">GVMAG-M-3300027791-30</strain>
    </source>
</reference>
<dbReference type="EMBL" id="MN740475">
    <property type="protein sequence ID" value="QHU28871.1"/>
    <property type="molecule type" value="Genomic_DNA"/>
</dbReference>
<organism evidence="1">
    <name type="scientific">viral metagenome</name>
    <dbReference type="NCBI Taxonomy" id="1070528"/>
    <lineage>
        <taxon>unclassified sequences</taxon>
        <taxon>metagenomes</taxon>
        <taxon>organismal metagenomes</taxon>
    </lineage>
</organism>
<proteinExistence type="predicted"/>
<dbReference type="AlphaFoldDB" id="A0A6C0LGQ0"/>